<keyword evidence="2" id="KW-1185">Reference proteome</keyword>
<accession>A0A3N4I7A9</accession>
<dbReference type="AlphaFoldDB" id="A0A3N4I7A9"/>
<proteinExistence type="predicted"/>
<evidence type="ECO:0000313" key="2">
    <source>
        <dbReference type="Proteomes" id="UP000275078"/>
    </source>
</evidence>
<organism evidence="1 2">
    <name type="scientific">Ascobolus immersus RN42</name>
    <dbReference type="NCBI Taxonomy" id="1160509"/>
    <lineage>
        <taxon>Eukaryota</taxon>
        <taxon>Fungi</taxon>
        <taxon>Dikarya</taxon>
        <taxon>Ascomycota</taxon>
        <taxon>Pezizomycotina</taxon>
        <taxon>Pezizomycetes</taxon>
        <taxon>Pezizales</taxon>
        <taxon>Ascobolaceae</taxon>
        <taxon>Ascobolus</taxon>
    </lineage>
</organism>
<dbReference type="EMBL" id="ML119680">
    <property type="protein sequence ID" value="RPA81356.1"/>
    <property type="molecule type" value="Genomic_DNA"/>
</dbReference>
<protein>
    <submittedName>
        <fullName evidence="1">Uncharacterized protein</fullName>
    </submittedName>
</protein>
<gene>
    <name evidence="1" type="ORF">BJ508DRAFT_326482</name>
</gene>
<dbReference type="OrthoDB" id="5388464at2759"/>
<sequence>MAVSIGRSPVVVWSRLSNNSSELLSSIKASPGPLKSSSSATAASSEHSQTIYNQSYQQLSILLLLFEMKNLTILFLSAFAAIGLAVPNTNPNPVFEAAHWAEMNRFNLPRSLSELSSHSHHRRKAAMRLLDDTAKNSLWREHLSMYASTHDLTPEQAGLIQKASTWLENKDPTEKKELYKAAIFYFGKEEAKAAFQTLGEPDSEAAIRKRAPDCDCSTSEDFCPGDDQCRGQGCGKCQIIKDDCGWFDTDDCNGRCFNPEVSC</sequence>
<dbReference type="Proteomes" id="UP000275078">
    <property type="component" value="Unassembled WGS sequence"/>
</dbReference>
<evidence type="ECO:0000313" key="1">
    <source>
        <dbReference type="EMBL" id="RPA81356.1"/>
    </source>
</evidence>
<name>A0A3N4I7A9_ASCIM</name>
<reference evidence="1 2" key="1">
    <citation type="journal article" date="2018" name="Nat. Ecol. Evol.">
        <title>Pezizomycetes genomes reveal the molecular basis of ectomycorrhizal truffle lifestyle.</title>
        <authorList>
            <person name="Murat C."/>
            <person name="Payen T."/>
            <person name="Noel B."/>
            <person name="Kuo A."/>
            <person name="Morin E."/>
            <person name="Chen J."/>
            <person name="Kohler A."/>
            <person name="Krizsan K."/>
            <person name="Balestrini R."/>
            <person name="Da Silva C."/>
            <person name="Montanini B."/>
            <person name="Hainaut M."/>
            <person name="Levati E."/>
            <person name="Barry K.W."/>
            <person name="Belfiori B."/>
            <person name="Cichocki N."/>
            <person name="Clum A."/>
            <person name="Dockter R.B."/>
            <person name="Fauchery L."/>
            <person name="Guy J."/>
            <person name="Iotti M."/>
            <person name="Le Tacon F."/>
            <person name="Lindquist E.A."/>
            <person name="Lipzen A."/>
            <person name="Malagnac F."/>
            <person name="Mello A."/>
            <person name="Molinier V."/>
            <person name="Miyauchi S."/>
            <person name="Poulain J."/>
            <person name="Riccioni C."/>
            <person name="Rubini A."/>
            <person name="Sitrit Y."/>
            <person name="Splivallo R."/>
            <person name="Traeger S."/>
            <person name="Wang M."/>
            <person name="Zifcakova L."/>
            <person name="Wipf D."/>
            <person name="Zambonelli A."/>
            <person name="Paolocci F."/>
            <person name="Nowrousian M."/>
            <person name="Ottonello S."/>
            <person name="Baldrian P."/>
            <person name="Spatafora J.W."/>
            <person name="Henrissat B."/>
            <person name="Nagy L.G."/>
            <person name="Aury J.M."/>
            <person name="Wincker P."/>
            <person name="Grigoriev I.V."/>
            <person name="Bonfante P."/>
            <person name="Martin F.M."/>
        </authorList>
    </citation>
    <scope>NUCLEOTIDE SEQUENCE [LARGE SCALE GENOMIC DNA]</scope>
    <source>
        <strain evidence="1 2">RN42</strain>
    </source>
</reference>
<dbReference type="NCBIfam" id="NF033852">
    <property type="entry name" value="fulvocin_rel"/>
    <property type="match status" value="1"/>
</dbReference>